<dbReference type="AlphaFoldDB" id="X6LCA7"/>
<accession>X6LCA7</accession>
<keyword evidence="1" id="KW-1133">Transmembrane helix</keyword>
<feature type="signal peptide" evidence="2">
    <location>
        <begin position="1"/>
        <end position="26"/>
    </location>
</feature>
<sequence>MAPTLGYSFHALNCLLIFMQFLGNSSLHFLCWKMTKLNYDIAKCWKLKTFKRKKTPFQVFVQNLREFVSSTKGQESSKMKDNASIQIRAFQKLSEVKWEEMDEEVKKKCLNIFVSFYKIPSLTRPFLKVLHGLIELVFASAKKECVVSFASIIELSLSSLLVLDNSKYLPSMDNLIHLFQHSFFMNLCATSEYQVALFNAVLQTFIQILRDFAYQPALRMSSSSSSSSSIAVEENETMIETDDVEEDMINMIGEDTGRHPQEQPKRLSLLPRDIIGCFWTFFTSNRALFHGLLCGEDKTHDLLGQEISAEKSSEISATQWGCHLLQRCCYVLNDLLALSSFHKDSVTKMTFLWHLLILYRLEGSTKMNPSNWDGSAAKSQHALFAQLVQCFSNKGIQHIDNAKMSSSDNIGVPSEGKVLKQWFDEWIQYQCRHCFAKLNAITKIILCRAIVTQTNILVLTYCDSNEEKEKEKEKEEEDNDEKGSITTQTKYRRCHWLLLDDVFEYCVQMVCPPVLTTMTTRCDDEAKVNTNDDNDSSYAPQVKFHALQLLLGWMQVNHKFMDGLLKGKHRAPTTYTETETNSAHDMYRCYWTRFASYQAHIDEIIQQNWDPFRSVICLVEELFEKHVLLTDMYDQLPSVAHKHSESDRKDDVHHAKWIAVMDDTVHSYNANGGKYRKMKILMKHIGPLKVFERYPNWIIMLLEASPLVGGLAVGLVQESLHLALLEFQQQRKQNKNLDVLAKWRTLWMDSLCRGFAHFSWVYIYMYTYMYICACVLCLMRVGERDRWTNKQKIVKCKDPKVQEAASSELLKYILRMDNTSYQPLLAYILQSSQGLKSQQKTLSSSGLSSDDWHMRALVAVLRCGRRSGAISSAVLEGWIASQEGPHDEVKLDMERNMGKYLKSGLLRSEPASAHASVRMECMEILCVSKRVTELPGKNTLQLLREIMPYWVHFQASPDRDRFIQLMQRLLARIKNGCYKLWHDRSHAPSKIESEEEEEHIRQCQLFVQWLQQFLLQHLYPGASVERLMVCVSLYFFLCEIFVVKPLHQSSITDATVATTFRTQDFVNSSYVVELLLDAM</sequence>
<feature type="chain" id="PRO_5004973888" description="tRNA (32-2'-O)-methyltransferase regulator THADA-like TPR repeats region domain-containing protein" evidence="2">
    <location>
        <begin position="27"/>
        <end position="1079"/>
    </location>
</feature>
<dbReference type="GO" id="GO:0030488">
    <property type="term" value="P:tRNA methylation"/>
    <property type="evidence" value="ECO:0007669"/>
    <property type="project" value="TreeGrafter"/>
</dbReference>
<evidence type="ECO:0000259" key="3">
    <source>
        <dbReference type="Pfam" id="PF25150"/>
    </source>
</evidence>
<dbReference type="GO" id="GO:0005829">
    <property type="term" value="C:cytosol"/>
    <property type="evidence" value="ECO:0007669"/>
    <property type="project" value="TreeGrafter"/>
</dbReference>
<comment type="caution">
    <text evidence="4">The sequence shown here is derived from an EMBL/GenBank/DDBJ whole genome shotgun (WGS) entry which is preliminary data.</text>
</comment>
<dbReference type="PANTHER" id="PTHR14387:SF0">
    <property type="entry name" value="DUF2428 DOMAIN-CONTAINING PROTEIN"/>
    <property type="match status" value="1"/>
</dbReference>
<dbReference type="Pfam" id="PF25150">
    <property type="entry name" value="TPR_Trm732"/>
    <property type="match status" value="1"/>
</dbReference>
<gene>
    <name evidence="4" type="ORF">RFI_38303</name>
</gene>
<evidence type="ECO:0000256" key="1">
    <source>
        <dbReference type="SAM" id="Phobius"/>
    </source>
</evidence>
<dbReference type="InterPro" id="IPR051954">
    <property type="entry name" value="tRNA_methyltransferase_THADA"/>
</dbReference>
<proteinExistence type="predicted"/>
<keyword evidence="2" id="KW-0732">Signal</keyword>
<name>X6LCA7_RETFI</name>
<feature type="transmembrane region" description="Helical" evidence="1">
    <location>
        <begin position="760"/>
        <end position="782"/>
    </location>
</feature>
<protein>
    <recommendedName>
        <fullName evidence="3">tRNA (32-2'-O)-methyltransferase regulator THADA-like TPR repeats region domain-containing protein</fullName>
    </recommendedName>
</protein>
<feature type="non-terminal residue" evidence="4">
    <location>
        <position position="1079"/>
    </location>
</feature>
<keyword evidence="1" id="KW-0812">Transmembrane</keyword>
<evidence type="ECO:0000313" key="4">
    <source>
        <dbReference type="EMBL" id="ETN99178.1"/>
    </source>
</evidence>
<dbReference type="EMBL" id="ASPP01044670">
    <property type="protein sequence ID" value="ETN99178.1"/>
    <property type="molecule type" value="Genomic_DNA"/>
</dbReference>
<keyword evidence="1" id="KW-0472">Membrane</keyword>
<dbReference type="PANTHER" id="PTHR14387">
    <property type="entry name" value="THADA/DEATH RECEPTOR INTERACTING PROTEIN"/>
    <property type="match status" value="1"/>
</dbReference>
<organism evidence="4 5">
    <name type="scientific">Reticulomyxa filosa</name>
    <dbReference type="NCBI Taxonomy" id="46433"/>
    <lineage>
        <taxon>Eukaryota</taxon>
        <taxon>Sar</taxon>
        <taxon>Rhizaria</taxon>
        <taxon>Retaria</taxon>
        <taxon>Foraminifera</taxon>
        <taxon>Monothalamids</taxon>
        <taxon>Reticulomyxidae</taxon>
        <taxon>Reticulomyxa</taxon>
    </lineage>
</organism>
<keyword evidence="5" id="KW-1185">Reference proteome</keyword>
<dbReference type="InterPro" id="IPR056843">
    <property type="entry name" value="THADA-like_TPR"/>
</dbReference>
<reference evidence="4 5" key="1">
    <citation type="journal article" date="2013" name="Curr. Biol.">
        <title>The Genome of the Foraminiferan Reticulomyxa filosa.</title>
        <authorList>
            <person name="Glockner G."/>
            <person name="Hulsmann N."/>
            <person name="Schleicher M."/>
            <person name="Noegel A.A."/>
            <person name="Eichinger L."/>
            <person name="Gallinger C."/>
            <person name="Pawlowski J."/>
            <person name="Sierra R."/>
            <person name="Euteneuer U."/>
            <person name="Pillet L."/>
            <person name="Moustafa A."/>
            <person name="Platzer M."/>
            <person name="Groth M."/>
            <person name="Szafranski K."/>
            <person name="Schliwa M."/>
        </authorList>
    </citation>
    <scope>NUCLEOTIDE SEQUENCE [LARGE SCALE GENOMIC DNA]</scope>
</reference>
<feature type="domain" description="tRNA (32-2'-O)-methyltransferase regulator THADA-like TPR repeats region" evidence="3">
    <location>
        <begin position="796"/>
        <end position="1078"/>
    </location>
</feature>
<evidence type="ECO:0000256" key="2">
    <source>
        <dbReference type="SAM" id="SignalP"/>
    </source>
</evidence>
<dbReference type="Proteomes" id="UP000023152">
    <property type="component" value="Unassembled WGS sequence"/>
</dbReference>
<evidence type="ECO:0000313" key="5">
    <source>
        <dbReference type="Proteomes" id="UP000023152"/>
    </source>
</evidence>